<evidence type="ECO:0000259" key="5">
    <source>
        <dbReference type="PROSITE" id="PS51007"/>
    </source>
</evidence>
<keyword evidence="1 4" id="KW-0349">Heme</keyword>
<dbReference type="PANTHER" id="PTHR35008:SF8">
    <property type="entry name" value="ALCOHOL DEHYDROGENASE CYTOCHROME C SUBUNIT"/>
    <property type="match status" value="1"/>
</dbReference>
<protein>
    <recommendedName>
        <fullName evidence="5">Cytochrome c domain-containing protein</fullName>
    </recommendedName>
</protein>
<dbReference type="PROSITE" id="PS51257">
    <property type="entry name" value="PROKAR_LIPOPROTEIN"/>
    <property type="match status" value="1"/>
</dbReference>
<dbReference type="PROSITE" id="PS51007">
    <property type="entry name" value="CYTC"/>
    <property type="match status" value="2"/>
</dbReference>
<gene>
    <name evidence="6" type="ordered locus">Cpar_1194</name>
</gene>
<feature type="domain" description="Cytochrome c" evidence="5">
    <location>
        <begin position="158"/>
        <end position="254"/>
    </location>
</feature>
<accession>B3QNU7</accession>
<reference evidence="6" key="1">
    <citation type="submission" date="2008-06" db="EMBL/GenBank/DDBJ databases">
        <title>Complete sequence of Chlorobaculum parvum NCIB 8327.</title>
        <authorList>
            <consortium name="US DOE Joint Genome Institute"/>
            <person name="Lucas S."/>
            <person name="Copeland A."/>
            <person name="Lapidus A."/>
            <person name="Glavina del Rio T."/>
            <person name="Dalin E."/>
            <person name="Tice H."/>
            <person name="Bruce D."/>
            <person name="Goodwin L."/>
            <person name="Pitluck S."/>
            <person name="Schmutz J."/>
            <person name="Larimer F."/>
            <person name="Land M."/>
            <person name="Hauser L."/>
            <person name="Kyrpides N."/>
            <person name="Mikhailova N."/>
            <person name="Zhao F."/>
            <person name="Li T."/>
            <person name="Liu Z."/>
            <person name="Overmann J."/>
            <person name="Bryant D.A."/>
            <person name="Richardson P."/>
        </authorList>
    </citation>
    <scope>NUCLEOTIDE SEQUENCE [LARGE SCALE GENOMIC DNA]</scope>
    <source>
        <strain evidence="6">NCIB 8327</strain>
    </source>
</reference>
<dbReference type="GO" id="GO:0009055">
    <property type="term" value="F:electron transfer activity"/>
    <property type="evidence" value="ECO:0007669"/>
    <property type="project" value="InterPro"/>
</dbReference>
<organism evidence="6 7">
    <name type="scientific">Chlorobaculum parvum (strain DSM 263 / NCIMB 8327)</name>
    <name type="common">Chlorobium vibrioforme subsp. thiosulfatophilum</name>
    <dbReference type="NCBI Taxonomy" id="517417"/>
    <lineage>
        <taxon>Bacteria</taxon>
        <taxon>Pseudomonadati</taxon>
        <taxon>Chlorobiota</taxon>
        <taxon>Chlorobiia</taxon>
        <taxon>Chlorobiales</taxon>
        <taxon>Chlorobiaceae</taxon>
        <taxon>Chlorobaculum</taxon>
    </lineage>
</organism>
<evidence type="ECO:0000313" key="7">
    <source>
        <dbReference type="Proteomes" id="UP000008811"/>
    </source>
</evidence>
<feature type="domain" description="Cytochrome c" evidence="5">
    <location>
        <begin position="59"/>
        <end position="151"/>
    </location>
</feature>
<dbReference type="InterPro" id="IPR051459">
    <property type="entry name" value="Cytochrome_c-type_DH"/>
</dbReference>
<dbReference type="eggNOG" id="COG2010">
    <property type="taxonomic scope" value="Bacteria"/>
</dbReference>
<dbReference type="InterPro" id="IPR036909">
    <property type="entry name" value="Cyt_c-like_dom_sf"/>
</dbReference>
<evidence type="ECO:0000256" key="4">
    <source>
        <dbReference type="PROSITE-ProRule" id="PRU00433"/>
    </source>
</evidence>
<name>B3QNU7_CHLP8</name>
<dbReference type="InterPro" id="IPR009056">
    <property type="entry name" value="Cyt_c-like_dom"/>
</dbReference>
<keyword evidence="7" id="KW-1185">Reference proteome</keyword>
<dbReference type="RefSeq" id="WP_012502433.1">
    <property type="nucleotide sequence ID" value="NC_011027.1"/>
</dbReference>
<dbReference type="Proteomes" id="UP000008811">
    <property type="component" value="Chromosome"/>
</dbReference>
<dbReference type="KEGG" id="cpc:Cpar_1194"/>
<dbReference type="STRING" id="517417.Cpar_1194"/>
<keyword evidence="3 4" id="KW-0408">Iron</keyword>
<dbReference type="PANTHER" id="PTHR35008">
    <property type="entry name" value="BLL4482 PROTEIN-RELATED"/>
    <property type="match status" value="1"/>
</dbReference>
<dbReference type="SUPFAM" id="SSF46626">
    <property type="entry name" value="Cytochrome c"/>
    <property type="match status" value="2"/>
</dbReference>
<dbReference type="Pfam" id="PF13442">
    <property type="entry name" value="Cytochrome_CBB3"/>
    <property type="match status" value="1"/>
</dbReference>
<dbReference type="GO" id="GO:0020037">
    <property type="term" value="F:heme binding"/>
    <property type="evidence" value="ECO:0007669"/>
    <property type="project" value="InterPro"/>
</dbReference>
<evidence type="ECO:0000313" key="6">
    <source>
        <dbReference type="EMBL" id="ACF11600.1"/>
    </source>
</evidence>
<keyword evidence="2 4" id="KW-0479">Metal-binding</keyword>
<dbReference type="Pfam" id="PF00034">
    <property type="entry name" value="Cytochrom_C"/>
    <property type="match status" value="1"/>
</dbReference>
<dbReference type="Gene3D" id="1.10.760.10">
    <property type="entry name" value="Cytochrome c-like domain"/>
    <property type="match status" value="2"/>
</dbReference>
<evidence type="ECO:0000256" key="2">
    <source>
        <dbReference type="ARBA" id="ARBA00022723"/>
    </source>
</evidence>
<dbReference type="GO" id="GO:0046872">
    <property type="term" value="F:metal ion binding"/>
    <property type="evidence" value="ECO:0007669"/>
    <property type="project" value="UniProtKB-KW"/>
</dbReference>
<dbReference type="HOGENOM" id="CLU_1084606_0_0_10"/>
<sequence length="256" mass="27806">MAHKKYRGAVTCLLLATGLLGACKGEPLGEKRGKVADNMPAAGVAELEHATGNDPTTNERAVNGLRLYLGYCFICHGQSGRGDGPYAWTLSVKPADLADRDSFAGKTDREIHDVISRGGVSHGKSIHMRPLGMQLSYAQIEDIVAYIRVLNRGVPVELEKKSGYTASDIYGMSCIMCHGKKGDGNGEIARKLGITIRPLGGSEVQAMSDEELRKIISEGIADPARSNAYYMPPWRESLTGEQIDELVRYVRSLKKP</sequence>
<dbReference type="EMBL" id="CP001099">
    <property type="protein sequence ID" value="ACF11600.1"/>
    <property type="molecule type" value="Genomic_DNA"/>
</dbReference>
<evidence type="ECO:0000256" key="3">
    <source>
        <dbReference type="ARBA" id="ARBA00023004"/>
    </source>
</evidence>
<evidence type="ECO:0000256" key="1">
    <source>
        <dbReference type="ARBA" id="ARBA00022617"/>
    </source>
</evidence>
<dbReference type="AlphaFoldDB" id="B3QNU7"/>
<proteinExistence type="predicted"/>